<feature type="non-terminal residue" evidence="1">
    <location>
        <position position="314"/>
    </location>
</feature>
<name>A0A6A6B0K2_9PEZI</name>
<reference evidence="1" key="1">
    <citation type="journal article" date="2020" name="Stud. Mycol.">
        <title>101 Dothideomycetes genomes: a test case for predicting lifestyles and emergence of pathogens.</title>
        <authorList>
            <person name="Haridas S."/>
            <person name="Albert R."/>
            <person name="Binder M."/>
            <person name="Bloem J."/>
            <person name="Labutti K."/>
            <person name="Salamov A."/>
            <person name="Andreopoulos B."/>
            <person name="Baker S."/>
            <person name="Barry K."/>
            <person name="Bills G."/>
            <person name="Bluhm B."/>
            <person name="Cannon C."/>
            <person name="Castanera R."/>
            <person name="Culley D."/>
            <person name="Daum C."/>
            <person name="Ezra D."/>
            <person name="Gonzalez J."/>
            <person name="Henrissat B."/>
            <person name="Kuo A."/>
            <person name="Liang C."/>
            <person name="Lipzen A."/>
            <person name="Lutzoni F."/>
            <person name="Magnuson J."/>
            <person name="Mondo S."/>
            <person name="Nolan M."/>
            <person name="Ohm R."/>
            <person name="Pangilinan J."/>
            <person name="Park H.-J."/>
            <person name="Ramirez L."/>
            <person name="Alfaro M."/>
            <person name="Sun H."/>
            <person name="Tritt A."/>
            <person name="Yoshinaga Y."/>
            <person name="Zwiers L.-H."/>
            <person name="Turgeon B."/>
            <person name="Goodwin S."/>
            <person name="Spatafora J."/>
            <person name="Crous P."/>
            <person name="Grigoriev I."/>
        </authorList>
    </citation>
    <scope>NUCLEOTIDE SEQUENCE</scope>
    <source>
        <strain evidence="1">CBS 121167</strain>
    </source>
</reference>
<dbReference type="OrthoDB" id="2142759at2759"/>
<dbReference type="AlphaFoldDB" id="A0A6A6B0K2"/>
<sequence>MPAQHLRHVNVRSRQTFPNHTEGAETVPVDPLMSIIIKHPAYPVTSDTLLTLKASDDSRGGIHHDTLLIICGILANNRFDGYLAETAVGPAITEPRSAILRRRIYYFCVTPPDGQTEPYKYPVVPSFSHWRFPHKALPDSWAQAMKTHEPARQSSTDHSEMSRARIARGSSCLISLHEDESESASLCPPSEMDWFENNIMSIYAKNDPMAGLNDICNAIFLRADINQQFEKRGFVIVPKLTQDGKTPWVVHYLSEPQQSRKLYHNVELQDISNLSAEYLFARLAWSVLPLLSRFLKINARTNLLVVVEQGRKLV</sequence>
<evidence type="ECO:0000313" key="1">
    <source>
        <dbReference type="EMBL" id="KAF2137709.1"/>
    </source>
</evidence>
<protein>
    <recommendedName>
        <fullName evidence="3">HNH nuclease domain-containing protein</fullName>
    </recommendedName>
</protein>
<evidence type="ECO:0000313" key="2">
    <source>
        <dbReference type="Proteomes" id="UP000799438"/>
    </source>
</evidence>
<proteinExistence type="predicted"/>
<organism evidence="1 2">
    <name type="scientific">Aplosporella prunicola CBS 121167</name>
    <dbReference type="NCBI Taxonomy" id="1176127"/>
    <lineage>
        <taxon>Eukaryota</taxon>
        <taxon>Fungi</taxon>
        <taxon>Dikarya</taxon>
        <taxon>Ascomycota</taxon>
        <taxon>Pezizomycotina</taxon>
        <taxon>Dothideomycetes</taxon>
        <taxon>Dothideomycetes incertae sedis</taxon>
        <taxon>Botryosphaeriales</taxon>
        <taxon>Aplosporellaceae</taxon>
        <taxon>Aplosporella</taxon>
    </lineage>
</organism>
<dbReference type="EMBL" id="ML995500">
    <property type="protein sequence ID" value="KAF2137709.1"/>
    <property type="molecule type" value="Genomic_DNA"/>
</dbReference>
<dbReference type="Proteomes" id="UP000799438">
    <property type="component" value="Unassembled WGS sequence"/>
</dbReference>
<keyword evidence="2" id="KW-1185">Reference proteome</keyword>
<accession>A0A6A6B0K2</accession>
<dbReference type="RefSeq" id="XP_033393424.1">
    <property type="nucleotide sequence ID" value="XM_033537422.1"/>
</dbReference>
<dbReference type="GeneID" id="54294918"/>
<gene>
    <name evidence="1" type="ORF">K452DRAFT_235297</name>
</gene>
<evidence type="ECO:0008006" key="3">
    <source>
        <dbReference type="Google" id="ProtNLM"/>
    </source>
</evidence>